<dbReference type="OMA" id="IAMSDSA"/>
<keyword evidence="4" id="KW-1185">Reference proteome</keyword>
<sequence>MAIKLQSVLLLLIFMPSLLSMAHEETSNGSSSSVHIVYMERTEGEPEGLHLKTLASIFGSEEAAKDAIIYTYKNTINGFSARLTPQQVAELKKQAGVLQVLPSTTYQLHSRAHFP</sequence>
<dbReference type="eggNOG" id="ENOG502S44X">
    <property type="taxonomic scope" value="Eukaryota"/>
</dbReference>
<dbReference type="InterPro" id="IPR037045">
    <property type="entry name" value="S8pro/Inhibitor_I9_sf"/>
</dbReference>
<dbReference type="Proteomes" id="UP000017836">
    <property type="component" value="Unassembled WGS sequence"/>
</dbReference>
<dbReference type="Gramene" id="ERN10840">
    <property type="protein sequence ID" value="ERN10840"/>
    <property type="gene ID" value="AMTR_s00027p00243150"/>
</dbReference>
<proteinExistence type="predicted"/>
<feature type="signal peptide" evidence="1">
    <location>
        <begin position="1"/>
        <end position="22"/>
    </location>
</feature>
<dbReference type="GO" id="GO:0004866">
    <property type="term" value="F:endopeptidase inhibitor activity"/>
    <property type="evidence" value="ECO:0000318"/>
    <property type="project" value="GO_Central"/>
</dbReference>
<accession>W1PU70</accession>
<dbReference type="KEGG" id="atr:18439022"/>
<evidence type="ECO:0000313" key="3">
    <source>
        <dbReference type="EMBL" id="ERN10840.1"/>
    </source>
</evidence>
<dbReference type="PANTHER" id="PTHR48222:SF4">
    <property type="entry name" value="PROTEINASE INHIBITOR, PROPEPTIDE"/>
    <property type="match status" value="1"/>
</dbReference>
<keyword evidence="1" id="KW-0732">Signal</keyword>
<name>W1PU70_AMBTC</name>
<feature type="chain" id="PRO_5004808493" description="Inhibitor I9 domain-containing protein" evidence="1">
    <location>
        <begin position="23"/>
        <end position="115"/>
    </location>
</feature>
<dbReference type="EMBL" id="KI392798">
    <property type="protein sequence ID" value="ERN10840.1"/>
    <property type="molecule type" value="Genomic_DNA"/>
</dbReference>
<dbReference type="PANTHER" id="PTHR48222">
    <property type="entry name" value="PROTEINASE INHIBITOR, PROPEPTIDE"/>
    <property type="match status" value="1"/>
</dbReference>
<reference evidence="4" key="1">
    <citation type="journal article" date="2013" name="Science">
        <title>The Amborella genome and the evolution of flowering plants.</title>
        <authorList>
            <consortium name="Amborella Genome Project"/>
        </authorList>
    </citation>
    <scope>NUCLEOTIDE SEQUENCE [LARGE SCALE GENOMIC DNA]</scope>
</reference>
<dbReference type="Gene3D" id="3.30.70.80">
    <property type="entry name" value="Peptidase S8 propeptide/proteinase inhibitor I9"/>
    <property type="match status" value="1"/>
</dbReference>
<protein>
    <recommendedName>
        <fullName evidence="2">Inhibitor I9 domain-containing protein</fullName>
    </recommendedName>
</protein>
<feature type="domain" description="Inhibitor I9" evidence="2">
    <location>
        <begin position="35"/>
        <end position="109"/>
    </location>
</feature>
<dbReference type="OrthoDB" id="687377at2759"/>
<dbReference type="InterPro" id="IPR010259">
    <property type="entry name" value="S8pro/Inhibitor_I9"/>
</dbReference>
<evidence type="ECO:0000313" key="4">
    <source>
        <dbReference type="Proteomes" id="UP000017836"/>
    </source>
</evidence>
<organism evidence="3 4">
    <name type="scientific">Amborella trichopoda</name>
    <dbReference type="NCBI Taxonomy" id="13333"/>
    <lineage>
        <taxon>Eukaryota</taxon>
        <taxon>Viridiplantae</taxon>
        <taxon>Streptophyta</taxon>
        <taxon>Embryophyta</taxon>
        <taxon>Tracheophyta</taxon>
        <taxon>Spermatophyta</taxon>
        <taxon>Magnoliopsida</taxon>
        <taxon>Amborellales</taxon>
        <taxon>Amborellaceae</taxon>
        <taxon>Amborella</taxon>
    </lineage>
</organism>
<evidence type="ECO:0000259" key="2">
    <source>
        <dbReference type="Pfam" id="PF05922"/>
    </source>
</evidence>
<dbReference type="HOGENOM" id="CLU_000625_6_4_1"/>
<evidence type="ECO:0000256" key="1">
    <source>
        <dbReference type="SAM" id="SignalP"/>
    </source>
</evidence>
<dbReference type="AlphaFoldDB" id="W1PU70"/>
<gene>
    <name evidence="3" type="ORF">AMTR_s00027p00243150</name>
</gene>
<dbReference type="Pfam" id="PF05922">
    <property type="entry name" value="Inhibitor_I9"/>
    <property type="match status" value="1"/>
</dbReference>